<evidence type="ECO:0000256" key="6">
    <source>
        <dbReference type="ARBA" id="ARBA00022737"/>
    </source>
</evidence>
<dbReference type="PANTHER" id="PTHR45678">
    <property type="entry name" value="MITOCHONDRIAL 2-OXODICARBOXYLATE CARRIER 1-RELATED"/>
    <property type="match status" value="1"/>
</dbReference>
<dbReference type="GO" id="GO:0005313">
    <property type="term" value="F:L-glutamate transmembrane transporter activity"/>
    <property type="evidence" value="ECO:0007669"/>
    <property type="project" value="TreeGrafter"/>
</dbReference>
<comment type="similarity">
    <text evidence="2 18">Belongs to the mitochondrial carrier (TC 2.A.29) family.</text>
</comment>
<dbReference type="Proteomes" id="UP001187531">
    <property type="component" value="Unassembled WGS sequence"/>
</dbReference>
<dbReference type="InterPro" id="IPR051028">
    <property type="entry name" value="Mito_Solute_Carrier"/>
</dbReference>
<evidence type="ECO:0000256" key="4">
    <source>
        <dbReference type="ARBA" id="ARBA00022553"/>
    </source>
</evidence>
<dbReference type="PANTHER" id="PTHR45678:SF5">
    <property type="entry name" value="AT03939P-RELATED"/>
    <property type="match status" value="1"/>
</dbReference>
<keyword evidence="6" id="KW-0677">Repeat</keyword>
<evidence type="ECO:0000256" key="18">
    <source>
        <dbReference type="RuleBase" id="RU000488"/>
    </source>
</evidence>
<reference evidence="19" key="1">
    <citation type="submission" date="2023-07" db="EMBL/GenBank/DDBJ databases">
        <title>Chromosome-level genome assembly of Artemia franciscana.</title>
        <authorList>
            <person name="Jo E."/>
        </authorList>
    </citation>
    <scope>NUCLEOTIDE SEQUENCE</scope>
    <source>
        <tissue evidence="19">Whole body</tissue>
    </source>
</reference>
<evidence type="ECO:0000313" key="19">
    <source>
        <dbReference type="EMBL" id="KAK2713572.1"/>
    </source>
</evidence>
<evidence type="ECO:0000256" key="13">
    <source>
        <dbReference type="ARBA" id="ARBA00057953"/>
    </source>
</evidence>
<protein>
    <recommendedName>
        <fullName evidence="14">Mitochondrial glutamate carrier 2</fullName>
    </recommendedName>
    <alternativeName>
        <fullName evidence="16">Glutamate/H(+) symporter 2</fullName>
    </alternativeName>
    <alternativeName>
        <fullName evidence="15">Solute carrier family 25 member 18</fullName>
    </alternativeName>
</protein>
<comment type="function">
    <text evidence="13">Responsible for the transport of glutamate from the cytosol into the mitochondrial matrix with the concomitant import of a proton (symport system).</text>
</comment>
<dbReference type="GO" id="GO:0015183">
    <property type="term" value="F:L-aspartate transmembrane transporter activity"/>
    <property type="evidence" value="ECO:0007669"/>
    <property type="project" value="TreeGrafter"/>
</dbReference>
<feature type="repeat" description="Solcar" evidence="17">
    <location>
        <begin position="211"/>
        <end position="300"/>
    </location>
</feature>
<evidence type="ECO:0000256" key="5">
    <source>
        <dbReference type="ARBA" id="ARBA00022692"/>
    </source>
</evidence>
<organism evidence="19 20">
    <name type="scientific">Artemia franciscana</name>
    <name type="common">Brine shrimp</name>
    <name type="synonym">Artemia sanfranciscana</name>
    <dbReference type="NCBI Taxonomy" id="6661"/>
    <lineage>
        <taxon>Eukaryota</taxon>
        <taxon>Metazoa</taxon>
        <taxon>Ecdysozoa</taxon>
        <taxon>Arthropoda</taxon>
        <taxon>Crustacea</taxon>
        <taxon>Branchiopoda</taxon>
        <taxon>Anostraca</taxon>
        <taxon>Artemiidae</taxon>
        <taxon>Artemia</taxon>
    </lineage>
</organism>
<keyword evidence="10" id="KW-0496">Mitochondrion</keyword>
<evidence type="ECO:0000256" key="15">
    <source>
        <dbReference type="ARBA" id="ARBA00076502"/>
    </source>
</evidence>
<dbReference type="GO" id="GO:0015293">
    <property type="term" value="F:symporter activity"/>
    <property type="evidence" value="ECO:0007669"/>
    <property type="project" value="UniProtKB-KW"/>
</dbReference>
<evidence type="ECO:0000256" key="10">
    <source>
        <dbReference type="ARBA" id="ARBA00023128"/>
    </source>
</evidence>
<feature type="repeat" description="Solcar" evidence="17">
    <location>
        <begin position="104"/>
        <end position="202"/>
    </location>
</feature>
<dbReference type="GO" id="GO:0005743">
    <property type="term" value="C:mitochondrial inner membrane"/>
    <property type="evidence" value="ECO:0007669"/>
    <property type="project" value="UniProtKB-SubCell"/>
</dbReference>
<dbReference type="InterPro" id="IPR002067">
    <property type="entry name" value="MCP"/>
</dbReference>
<keyword evidence="8" id="KW-0769">Symport</keyword>
<evidence type="ECO:0000256" key="14">
    <source>
        <dbReference type="ARBA" id="ARBA00069241"/>
    </source>
</evidence>
<evidence type="ECO:0000256" key="3">
    <source>
        <dbReference type="ARBA" id="ARBA00022448"/>
    </source>
</evidence>
<keyword evidence="5 17" id="KW-0812">Transmembrane</keyword>
<name>A0AA88I1M2_ARTSF</name>
<keyword evidence="3 18" id="KW-0813">Transport</keyword>
<dbReference type="GO" id="GO:0043490">
    <property type="term" value="P:malate-aspartate shuttle"/>
    <property type="evidence" value="ECO:0007669"/>
    <property type="project" value="TreeGrafter"/>
</dbReference>
<evidence type="ECO:0000256" key="9">
    <source>
        <dbReference type="ARBA" id="ARBA00022989"/>
    </source>
</evidence>
<keyword evidence="7" id="KW-0999">Mitochondrion inner membrane</keyword>
<keyword evidence="4" id="KW-0597">Phosphoprotein</keyword>
<accession>A0AA88I1M2</accession>
<evidence type="ECO:0000256" key="17">
    <source>
        <dbReference type="PROSITE-ProRule" id="PRU00282"/>
    </source>
</evidence>
<keyword evidence="20" id="KW-1185">Reference proteome</keyword>
<keyword evidence="9" id="KW-1133">Transmembrane helix</keyword>
<dbReference type="Gene3D" id="1.50.40.10">
    <property type="entry name" value="Mitochondrial carrier domain"/>
    <property type="match status" value="1"/>
</dbReference>
<evidence type="ECO:0000313" key="20">
    <source>
        <dbReference type="Proteomes" id="UP001187531"/>
    </source>
</evidence>
<evidence type="ECO:0000256" key="12">
    <source>
        <dbReference type="ARBA" id="ARBA00048437"/>
    </source>
</evidence>
<evidence type="ECO:0000256" key="2">
    <source>
        <dbReference type="ARBA" id="ARBA00006375"/>
    </source>
</evidence>
<dbReference type="AlphaFoldDB" id="A0AA88I1M2"/>
<keyword evidence="11 17" id="KW-0472">Membrane</keyword>
<comment type="catalytic activity">
    <reaction evidence="12">
        <text>L-glutamate(in) + H(+)(in) = L-glutamate(out) + H(+)(out)</text>
        <dbReference type="Rhea" id="RHEA:70955"/>
        <dbReference type="ChEBI" id="CHEBI:15378"/>
        <dbReference type="ChEBI" id="CHEBI:29985"/>
    </reaction>
</comment>
<evidence type="ECO:0000256" key="8">
    <source>
        <dbReference type="ARBA" id="ARBA00022847"/>
    </source>
</evidence>
<dbReference type="FunFam" id="1.50.40.10:FF:000026">
    <property type="entry name" value="Putative mitochondrial glutamate carrier 2"/>
    <property type="match status" value="1"/>
</dbReference>
<comment type="caution">
    <text evidence="19">The sequence shown here is derived from an EMBL/GenBank/DDBJ whole genome shotgun (WGS) entry which is preliminary data.</text>
</comment>
<dbReference type="PROSITE" id="PS50920">
    <property type="entry name" value="SOLCAR"/>
    <property type="match status" value="3"/>
</dbReference>
<sequence>MSTGHDFKLLPKIVNGGIAGIIGVSCVFPIDLVKTRLQNQQIGKNGERLYASMADCFRKTLKAEGYFGMYRGSAVNIVLVTPEKAIKLAANDFFRHHYTGQSGLTLWREMAAGASAGFCQVIITTPMELLKIQLQDAGRLTAQSRNGGAALQAPRLSATAIALNLLKSKGITGLYKGNAATLLRDVFFSLIYFPLFANLRDLGRTNQVDEAPFYWSFTSGLIAGGVAAVAANPADVIKTRLQLLTRGANERAYTGIPDAFRSIVREEGFSAFMKGAGCRVMVIAPLFGIAQTVYYLGVAERILGIKN</sequence>
<dbReference type="InterPro" id="IPR023395">
    <property type="entry name" value="MCP_dom_sf"/>
</dbReference>
<proteinExistence type="inferred from homology"/>
<evidence type="ECO:0000256" key="7">
    <source>
        <dbReference type="ARBA" id="ARBA00022792"/>
    </source>
</evidence>
<evidence type="ECO:0000256" key="1">
    <source>
        <dbReference type="ARBA" id="ARBA00004448"/>
    </source>
</evidence>
<dbReference type="PRINTS" id="PR00926">
    <property type="entry name" value="MITOCARRIER"/>
</dbReference>
<evidence type="ECO:0000256" key="11">
    <source>
        <dbReference type="ARBA" id="ARBA00023136"/>
    </source>
</evidence>
<dbReference type="EMBL" id="JAVRJZ010000014">
    <property type="protein sequence ID" value="KAK2713572.1"/>
    <property type="molecule type" value="Genomic_DNA"/>
</dbReference>
<feature type="repeat" description="Solcar" evidence="17">
    <location>
        <begin position="7"/>
        <end position="97"/>
    </location>
</feature>
<dbReference type="SUPFAM" id="SSF103506">
    <property type="entry name" value="Mitochondrial carrier"/>
    <property type="match status" value="1"/>
</dbReference>
<evidence type="ECO:0000256" key="16">
    <source>
        <dbReference type="ARBA" id="ARBA00081096"/>
    </source>
</evidence>
<dbReference type="InterPro" id="IPR018108">
    <property type="entry name" value="MCP_transmembrane"/>
</dbReference>
<gene>
    <name evidence="19" type="ORF">QYM36_009450</name>
</gene>
<comment type="subcellular location">
    <subcellularLocation>
        <location evidence="1">Mitochondrion inner membrane</location>
        <topology evidence="1">Multi-pass membrane protein</topology>
    </subcellularLocation>
</comment>
<dbReference type="Pfam" id="PF00153">
    <property type="entry name" value="Mito_carr"/>
    <property type="match status" value="3"/>
</dbReference>